<accession>A0A9P0IQ49</accession>
<evidence type="ECO:0000313" key="1">
    <source>
        <dbReference type="EMBL" id="CAH1713568.1"/>
    </source>
</evidence>
<dbReference type="Proteomes" id="UP001154329">
    <property type="component" value="Chromosome 1"/>
</dbReference>
<reference evidence="1" key="2">
    <citation type="submission" date="2022-10" db="EMBL/GenBank/DDBJ databases">
        <authorList>
            <consortium name="ENA_rothamsted_submissions"/>
            <consortium name="culmorum"/>
            <person name="King R."/>
        </authorList>
    </citation>
    <scope>NUCLEOTIDE SEQUENCE</scope>
</reference>
<gene>
    <name evidence="1" type="ORF">APHIGO_LOCUS2451</name>
</gene>
<dbReference type="EMBL" id="OU899034">
    <property type="protein sequence ID" value="CAH1713568.1"/>
    <property type="molecule type" value="Genomic_DNA"/>
</dbReference>
<name>A0A9P0IQ49_APHGO</name>
<reference evidence="1" key="1">
    <citation type="submission" date="2022-02" db="EMBL/GenBank/DDBJ databases">
        <authorList>
            <person name="King R."/>
        </authorList>
    </citation>
    <scope>NUCLEOTIDE SEQUENCE</scope>
</reference>
<evidence type="ECO:0000313" key="2">
    <source>
        <dbReference type="Proteomes" id="UP001154329"/>
    </source>
</evidence>
<organism evidence="1 2">
    <name type="scientific">Aphis gossypii</name>
    <name type="common">Cotton aphid</name>
    <dbReference type="NCBI Taxonomy" id="80765"/>
    <lineage>
        <taxon>Eukaryota</taxon>
        <taxon>Metazoa</taxon>
        <taxon>Ecdysozoa</taxon>
        <taxon>Arthropoda</taxon>
        <taxon>Hexapoda</taxon>
        <taxon>Insecta</taxon>
        <taxon>Pterygota</taxon>
        <taxon>Neoptera</taxon>
        <taxon>Paraneoptera</taxon>
        <taxon>Hemiptera</taxon>
        <taxon>Sternorrhyncha</taxon>
        <taxon>Aphidomorpha</taxon>
        <taxon>Aphidoidea</taxon>
        <taxon>Aphididae</taxon>
        <taxon>Aphidini</taxon>
        <taxon>Aphis</taxon>
        <taxon>Aphis</taxon>
    </lineage>
</organism>
<protein>
    <submittedName>
        <fullName evidence="1">Uncharacterized protein</fullName>
    </submittedName>
</protein>
<dbReference type="AlphaFoldDB" id="A0A9P0IQ49"/>
<sequence>MSWDVRLPTPSLELAVYTLFVPGEVTRNTEH</sequence>
<keyword evidence="2" id="KW-1185">Reference proteome</keyword>
<proteinExistence type="predicted"/>